<evidence type="ECO:0000313" key="3">
    <source>
        <dbReference type="Proteomes" id="UP000292307"/>
    </source>
</evidence>
<reference evidence="1" key="1">
    <citation type="journal article" date="2014" name="Int. J. Syst. Evol. Microbiol.">
        <title>Complete genome sequence of Corynebacterium casei LMG S-19264T (=DSM 44701T), isolated from a smear-ripened cheese.</title>
        <authorList>
            <consortium name="US DOE Joint Genome Institute (JGI-PGF)"/>
            <person name="Walter F."/>
            <person name="Albersmeier A."/>
            <person name="Kalinowski J."/>
            <person name="Ruckert C."/>
        </authorList>
    </citation>
    <scope>NUCLEOTIDE SEQUENCE</scope>
    <source>
        <strain evidence="1">KCTC 12343</strain>
    </source>
</reference>
<name>A0A411X366_9BURK</name>
<dbReference type="Proteomes" id="UP000628442">
    <property type="component" value="Unassembled WGS sequence"/>
</dbReference>
<reference evidence="2 3" key="2">
    <citation type="submission" date="2019-02" db="EMBL/GenBank/DDBJ databases">
        <title>Draft Genome Sequences of Six Type Strains of the Genus Massilia.</title>
        <authorList>
            <person name="Miess H."/>
            <person name="Frediansyhah A."/>
            <person name="Gross H."/>
        </authorList>
    </citation>
    <scope>NUCLEOTIDE SEQUENCE [LARGE SCALE GENOMIC DNA]</scope>
    <source>
        <strain evidence="2 3">DSM 17472</strain>
    </source>
</reference>
<organism evidence="1 4">
    <name type="scientific">Pseudoduganella albidiflava</name>
    <dbReference type="NCBI Taxonomy" id="321983"/>
    <lineage>
        <taxon>Bacteria</taxon>
        <taxon>Pseudomonadati</taxon>
        <taxon>Pseudomonadota</taxon>
        <taxon>Betaproteobacteria</taxon>
        <taxon>Burkholderiales</taxon>
        <taxon>Oxalobacteraceae</taxon>
        <taxon>Telluria group</taxon>
        <taxon>Pseudoduganella</taxon>
    </lineage>
</organism>
<accession>A0A411X366</accession>
<protein>
    <recommendedName>
        <fullName evidence="5">HK97 gp10 family phage protein</fullName>
    </recommendedName>
</protein>
<dbReference type="AlphaFoldDB" id="A0A411X366"/>
<dbReference type="EMBL" id="BMWV01000023">
    <property type="protein sequence ID" value="GGY67815.1"/>
    <property type="molecule type" value="Genomic_DNA"/>
</dbReference>
<reference evidence="1" key="3">
    <citation type="submission" date="2022-12" db="EMBL/GenBank/DDBJ databases">
        <authorList>
            <person name="Sun Q."/>
            <person name="Kim S."/>
        </authorList>
    </citation>
    <scope>NUCLEOTIDE SEQUENCE</scope>
    <source>
        <strain evidence="1">KCTC 12343</strain>
    </source>
</reference>
<evidence type="ECO:0000313" key="1">
    <source>
        <dbReference type="EMBL" id="GGY67815.1"/>
    </source>
</evidence>
<gene>
    <name evidence="2" type="ORF">EYF70_22645</name>
    <name evidence="1" type="ORF">GCM10007387_57490</name>
</gene>
<evidence type="ECO:0008006" key="5">
    <source>
        <dbReference type="Google" id="ProtNLM"/>
    </source>
</evidence>
<dbReference type="RefSeq" id="WP_131147415.1">
    <property type="nucleotide sequence ID" value="NZ_BMWV01000023.1"/>
</dbReference>
<evidence type="ECO:0000313" key="4">
    <source>
        <dbReference type="Proteomes" id="UP000628442"/>
    </source>
</evidence>
<dbReference type="Proteomes" id="UP000292307">
    <property type="component" value="Chromosome"/>
</dbReference>
<evidence type="ECO:0000313" key="2">
    <source>
        <dbReference type="EMBL" id="QBI03312.1"/>
    </source>
</evidence>
<sequence>MSVLTEPSADTKPAHDFRATAVDLAAQLQTASRTAAGLAVVIARSEQAVEVLKKHMTPAQRIHAQLEIDALQAQDATTLGQYAAAAVGGSAAAWDVLAERRRQVEIEGWTPGHDDRYGSGEMAIAGGCYALYSDTHLPGQPPVGWPWDRRWWKPQKWRSDLVRAAALIIAEIERIDRARQRREK</sequence>
<dbReference type="EMBL" id="CP036401">
    <property type="protein sequence ID" value="QBI03312.1"/>
    <property type="molecule type" value="Genomic_DNA"/>
</dbReference>
<dbReference type="OrthoDB" id="9115426at2"/>
<proteinExistence type="predicted"/>
<keyword evidence="3" id="KW-1185">Reference proteome</keyword>